<keyword evidence="2" id="KW-0689">Ribosomal protein</keyword>
<feature type="compositionally biased region" description="Polar residues" evidence="1">
    <location>
        <begin position="118"/>
        <end position="128"/>
    </location>
</feature>
<proteinExistence type="evidence at transcript level"/>
<reference evidence="2" key="1">
    <citation type="submission" date="2012-12" db="EMBL/GenBank/DDBJ databases">
        <title>Identification and characterization of a phenylalanine ammonia-lyase gene family in Isatis indigotica Fort.</title>
        <authorList>
            <person name="Liu Q."/>
            <person name="Chen J."/>
            <person name="Zhou X."/>
            <person name="Di P."/>
            <person name="Xiao Y."/>
            <person name="Xuan H."/>
            <person name="Zhang L."/>
            <person name="Chen W."/>
        </authorList>
    </citation>
    <scope>NUCLEOTIDE SEQUENCE</scope>
    <source>
        <tissue evidence="2">Salivary gland</tissue>
    </source>
</reference>
<feature type="compositionally biased region" description="Basic and acidic residues" evidence="1">
    <location>
        <begin position="87"/>
        <end position="96"/>
    </location>
</feature>
<accession>A0A0K8RH11</accession>
<organism evidence="2">
    <name type="scientific">Ixodes ricinus</name>
    <name type="common">Common tick</name>
    <name type="synonym">Acarus ricinus</name>
    <dbReference type="NCBI Taxonomy" id="34613"/>
    <lineage>
        <taxon>Eukaryota</taxon>
        <taxon>Metazoa</taxon>
        <taxon>Ecdysozoa</taxon>
        <taxon>Arthropoda</taxon>
        <taxon>Chelicerata</taxon>
        <taxon>Arachnida</taxon>
        <taxon>Acari</taxon>
        <taxon>Parasitiformes</taxon>
        <taxon>Ixodida</taxon>
        <taxon>Ixodoidea</taxon>
        <taxon>Ixodidae</taxon>
        <taxon>Ixodinae</taxon>
        <taxon>Ixodes</taxon>
    </lineage>
</organism>
<name>A0A0K8RH11_IXORI</name>
<keyword evidence="2" id="KW-0687">Ribonucleoprotein</keyword>
<sequence length="169" mass="18861">MPPNPAKLVDHTFGSISRTPGRRLRLSSTWLCVAPSDSERRVVTKEGVVRLPFRVRLRTGGRSGRRERPTDGPNGSLPVSTTGRAVVPDRKEDGRPVRYRGRTYGRASAERTGRKGNGTETRTRNLNGNRVPGTGNRVREPRPVRYRTYPEPNDLNRTVTPETPGEPPK</sequence>
<dbReference type="GO" id="GO:0005840">
    <property type="term" value="C:ribosome"/>
    <property type="evidence" value="ECO:0007669"/>
    <property type="project" value="UniProtKB-KW"/>
</dbReference>
<feature type="region of interest" description="Disordered" evidence="1">
    <location>
        <begin position="55"/>
        <end position="169"/>
    </location>
</feature>
<protein>
    <submittedName>
        <fullName evidence="2">Putative ribosomal protein l17</fullName>
    </submittedName>
</protein>
<evidence type="ECO:0000313" key="2">
    <source>
        <dbReference type="EMBL" id="JAA70452.1"/>
    </source>
</evidence>
<dbReference type="EMBL" id="GADI01003356">
    <property type="protein sequence ID" value="JAA70452.1"/>
    <property type="molecule type" value="mRNA"/>
</dbReference>
<evidence type="ECO:0000256" key="1">
    <source>
        <dbReference type="SAM" id="MobiDB-lite"/>
    </source>
</evidence>
<dbReference type="AlphaFoldDB" id="A0A0K8RH11"/>